<reference evidence="2 3" key="1">
    <citation type="journal article" date="2013" name="Genome Biol.">
        <title>The genome sequence of the most widely cultivated cacao type and its use to identify candidate genes regulating pod color.</title>
        <authorList>
            <person name="Motamayor J.C."/>
            <person name="Mockaitis K."/>
            <person name="Schmutz J."/>
            <person name="Haiminen N."/>
            <person name="Iii D.L."/>
            <person name="Cornejo O."/>
            <person name="Findley S.D."/>
            <person name="Zheng P."/>
            <person name="Utro F."/>
            <person name="Royaert S."/>
            <person name="Saski C."/>
            <person name="Jenkins J."/>
            <person name="Podicheti R."/>
            <person name="Zhao M."/>
            <person name="Scheffler B.E."/>
            <person name="Stack J.C."/>
            <person name="Feltus F.A."/>
            <person name="Mustiga G.M."/>
            <person name="Amores F."/>
            <person name="Phillips W."/>
            <person name="Marelli J.P."/>
            <person name="May G.D."/>
            <person name="Shapiro H."/>
            <person name="Ma J."/>
            <person name="Bustamante C.D."/>
            <person name="Schnell R.J."/>
            <person name="Main D."/>
            <person name="Gilbert D."/>
            <person name="Parida L."/>
            <person name="Kuhn D.N."/>
        </authorList>
    </citation>
    <scope>NUCLEOTIDE SEQUENCE [LARGE SCALE GENOMIC DNA]</scope>
    <source>
        <strain evidence="3">cv. Matina 1-6</strain>
    </source>
</reference>
<evidence type="ECO:0000256" key="1">
    <source>
        <dbReference type="SAM" id="Phobius"/>
    </source>
</evidence>
<keyword evidence="3" id="KW-1185">Reference proteome</keyword>
<proteinExistence type="predicted"/>
<name>A0A061EGJ9_THECC</name>
<dbReference type="InParanoid" id="A0A061EGJ9"/>
<evidence type="ECO:0000313" key="3">
    <source>
        <dbReference type="Proteomes" id="UP000026915"/>
    </source>
</evidence>
<keyword evidence="1" id="KW-0472">Membrane</keyword>
<feature type="transmembrane region" description="Helical" evidence="1">
    <location>
        <begin position="59"/>
        <end position="77"/>
    </location>
</feature>
<dbReference type="Proteomes" id="UP000026915">
    <property type="component" value="Chromosome 4"/>
</dbReference>
<accession>A0A061EGJ9</accession>
<evidence type="ECO:0000313" key="2">
    <source>
        <dbReference type="EMBL" id="EOY04006.1"/>
    </source>
</evidence>
<protein>
    <submittedName>
        <fullName evidence="2">Uncharacterized protein</fullName>
    </submittedName>
</protein>
<sequence length="118" mass="13783">MNPLHFSAFPQWLLDPGSNIRTFTAHTTHPSVIIACSILVLQPFHNDIPHWEAIDSARLTLALLTSMAMSVFIFYHTRCFRRLTMRLPFPPLIERKEALRTYNHIFLLEIILYLVTCF</sequence>
<gene>
    <name evidence="2" type="ORF">TCM_019263</name>
</gene>
<organism evidence="2 3">
    <name type="scientific">Theobroma cacao</name>
    <name type="common">Cacao</name>
    <name type="synonym">Cocoa</name>
    <dbReference type="NCBI Taxonomy" id="3641"/>
    <lineage>
        <taxon>Eukaryota</taxon>
        <taxon>Viridiplantae</taxon>
        <taxon>Streptophyta</taxon>
        <taxon>Embryophyta</taxon>
        <taxon>Tracheophyta</taxon>
        <taxon>Spermatophyta</taxon>
        <taxon>Magnoliopsida</taxon>
        <taxon>eudicotyledons</taxon>
        <taxon>Gunneridae</taxon>
        <taxon>Pentapetalae</taxon>
        <taxon>rosids</taxon>
        <taxon>malvids</taxon>
        <taxon>Malvales</taxon>
        <taxon>Malvaceae</taxon>
        <taxon>Byttnerioideae</taxon>
        <taxon>Theobroma</taxon>
    </lineage>
</organism>
<keyword evidence="1" id="KW-1133">Transmembrane helix</keyword>
<keyword evidence="1" id="KW-0812">Transmembrane</keyword>
<dbReference type="Gramene" id="EOY04006">
    <property type="protein sequence ID" value="EOY04006"/>
    <property type="gene ID" value="TCM_019263"/>
</dbReference>
<dbReference type="AlphaFoldDB" id="A0A061EGJ9"/>
<dbReference type="EMBL" id="CM001882">
    <property type="protein sequence ID" value="EOY04006.1"/>
    <property type="molecule type" value="Genomic_DNA"/>
</dbReference>
<dbReference type="HOGENOM" id="CLU_2077359_0_0_1"/>